<protein>
    <submittedName>
        <fullName evidence="2">GNAT family N-acetyltransferase</fullName>
        <ecNumber evidence="2">2.3.1.-</ecNumber>
    </submittedName>
</protein>
<keyword evidence="3" id="KW-1185">Reference proteome</keyword>
<dbReference type="EC" id="2.3.1.-" evidence="2"/>
<dbReference type="InterPro" id="IPR016181">
    <property type="entry name" value="Acyl_CoA_acyltransferase"/>
</dbReference>
<reference evidence="2 3" key="1">
    <citation type="submission" date="2024-04" db="EMBL/GenBank/DDBJ databases">
        <title>Two novel Raoultella species associated with bleeding cankers of broadleaf hosts, Raoultella scottia sp. nov. and Raoultella lignicola sp. nov.</title>
        <authorList>
            <person name="Brady C.L."/>
        </authorList>
    </citation>
    <scope>NUCLEOTIDE SEQUENCE [LARGE SCALE GENOMIC DNA]</scope>
    <source>
        <strain evidence="2 3">TW_WC1a.1</strain>
    </source>
</reference>
<dbReference type="Proteomes" id="UP001312893">
    <property type="component" value="Unassembled WGS sequence"/>
</dbReference>
<keyword evidence="2" id="KW-0808">Transferase</keyword>
<comment type="caution">
    <text evidence="2">The sequence shown here is derived from an EMBL/GenBank/DDBJ whole genome shotgun (WGS) entry which is preliminary data.</text>
</comment>
<gene>
    <name evidence="2" type="ORF">QFI96_022505</name>
</gene>
<dbReference type="Pfam" id="PF13527">
    <property type="entry name" value="Acetyltransf_9"/>
    <property type="match status" value="1"/>
</dbReference>
<accession>A0ABU9FDH1</accession>
<name>A0ABU9FDH1_9ENTR</name>
<evidence type="ECO:0000313" key="3">
    <source>
        <dbReference type="Proteomes" id="UP001312893"/>
    </source>
</evidence>
<dbReference type="EMBL" id="JARXNK020000106">
    <property type="protein sequence ID" value="MEL0554461.1"/>
    <property type="molecule type" value="Genomic_DNA"/>
</dbReference>
<dbReference type="RefSeq" id="WP_123755781.1">
    <property type="nucleotide sequence ID" value="NZ_JARXNK020000106.1"/>
</dbReference>
<dbReference type="SUPFAM" id="SSF55729">
    <property type="entry name" value="Acyl-CoA N-acyltransferases (Nat)"/>
    <property type="match status" value="1"/>
</dbReference>
<dbReference type="PROSITE" id="PS51186">
    <property type="entry name" value="GNAT"/>
    <property type="match status" value="1"/>
</dbReference>
<dbReference type="GO" id="GO:0016746">
    <property type="term" value="F:acyltransferase activity"/>
    <property type="evidence" value="ECO:0007669"/>
    <property type="project" value="UniProtKB-KW"/>
</dbReference>
<proteinExistence type="predicted"/>
<evidence type="ECO:0000259" key="1">
    <source>
        <dbReference type="PROSITE" id="PS51186"/>
    </source>
</evidence>
<evidence type="ECO:0000313" key="2">
    <source>
        <dbReference type="EMBL" id="MEL0554461.1"/>
    </source>
</evidence>
<sequence>MKYKLVKQLVHDDVLRNSFINLAIKTFDLSFKAWYKQGYWTESYIPYAFVDNNNKVIANASANIIDLQWQGQPRRYIQIGTVMTAIDHREKGLASQLINQILADWQDRVDGIFLFANSTTVDFYPRFGFERTDEYQYTLPVMPTAGDFHKLDMDNAGDVELLKSYYQKSNPFSQLTAHNNFGLLMFYCSAFMKHCIYYSEKNKAVAIAMQSEHALLCFDIFCDSTSSMSTIVNELASDQTRQVILGFTPKEDRAGEYDKIEIDDFLFIYSAKENIFKDRKLMFPTLAHA</sequence>
<keyword evidence="2" id="KW-0012">Acyltransferase</keyword>
<dbReference type="InterPro" id="IPR000182">
    <property type="entry name" value="GNAT_dom"/>
</dbReference>
<dbReference type="Gene3D" id="3.40.630.30">
    <property type="match status" value="1"/>
</dbReference>
<feature type="domain" description="N-acetyltransferase" evidence="1">
    <location>
        <begin position="1"/>
        <end position="154"/>
    </location>
</feature>
<organism evidence="2 3">
    <name type="scientific">Raoultella lignicola</name>
    <dbReference type="NCBI Taxonomy" id="3040939"/>
    <lineage>
        <taxon>Bacteria</taxon>
        <taxon>Pseudomonadati</taxon>
        <taxon>Pseudomonadota</taxon>
        <taxon>Gammaproteobacteria</taxon>
        <taxon>Enterobacterales</taxon>
        <taxon>Enterobacteriaceae</taxon>
        <taxon>Klebsiella/Raoultella group</taxon>
        <taxon>Raoultella</taxon>
    </lineage>
</organism>